<dbReference type="Proteomes" id="UP000241426">
    <property type="component" value="Unassembled WGS sequence"/>
</dbReference>
<dbReference type="Pfam" id="PF17657">
    <property type="entry name" value="DNA_pol3_finger"/>
    <property type="match status" value="1"/>
</dbReference>
<dbReference type="AlphaFoldDB" id="A0A2T3KMU9"/>
<feature type="compositionally biased region" description="Basic and acidic residues" evidence="5">
    <location>
        <begin position="995"/>
        <end position="1006"/>
    </location>
</feature>
<dbReference type="GO" id="GO:0008408">
    <property type="term" value="F:3'-5' exonuclease activity"/>
    <property type="evidence" value="ECO:0007669"/>
    <property type="project" value="InterPro"/>
</dbReference>
<feature type="domain" description="Bacterial DNA polymerase III alpha subunit NTPase" evidence="6">
    <location>
        <begin position="286"/>
        <end position="566"/>
    </location>
</feature>
<evidence type="ECO:0000259" key="6">
    <source>
        <dbReference type="Pfam" id="PF07733"/>
    </source>
</evidence>
<name>A0A2T3KMU9_9GAMM</name>
<dbReference type="Pfam" id="PF07733">
    <property type="entry name" value="DNA_pol3_alpha"/>
    <property type="match status" value="1"/>
</dbReference>
<accession>A0A2T3KMU9</accession>
<keyword evidence="3" id="KW-0235">DNA replication</keyword>
<proteinExistence type="predicted"/>
<comment type="caution">
    <text evidence="8">The sequence shown here is derived from an EMBL/GenBank/DDBJ whole genome shotgun (WGS) entry which is preliminary data.</text>
</comment>
<organism evidence="8 9">
    <name type="scientific">Photobacterium kishitanii</name>
    <dbReference type="NCBI Taxonomy" id="318456"/>
    <lineage>
        <taxon>Bacteria</taxon>
        <taxon>Pseudomonadati</taxon>
        <taxon>Pseudomonadota</taxon>
        <taxon>Gammaproteobacteria</taxon>
        <taxon>Vibrionales</taxon>
        <taxon>Vibrionaceae</taxon>
        <taxon>Photobacterium</taxon>
    </lineage>
</organism>
<feature type="region of interest" description="Disordered" evidence="5">
    <location>
        <begin position="990"/>
        <end position="1026"/>
    </location>
</feature>
<sequence>MFYLLKTSQSGGHGVADIRLAAEKVKSVGGCLVLTDILTFRSVPKFLKICRDVGVEHLVGMDINLAIDKKMVGKVTLMAYNDSGIESLSRILSTTNLDPYNISNTKFTDSESSLGGLNTNKITELNVIIKNKRGLYALCTDNSPVALDGEEEKKEAFEKISDAFDKGLFGGTLSLGGESYEFDRKMFEATNGRVVSTANIHMNGDDDDLLIATSHARGLKSKTVFKLSDRFEYGHKHFNDAVKKNTNGLIRNLKKWKSDGNVYGTILKQEAVPALGLEVTFKQDVRDKLESYLKENPDVKGKESVYASTLQKELDLIEKMGFEEYFEIVISALKFYKDNGVSCRIRGSAASSLVLFLMGDHHDLVDPLIAGNNILRFLAERNSKLPDIDIDVSNRHRLKFYNYVQNQLLGGGKASQYRVASLISESRIGKLRQSIEFAYTGYSAFINNVDKEMKIDKVELKNFMEKLIVAAGSYNFREKSISENLKNFRVKKLVESDPRFKRLVRVASKLEGMYTTVSSHTSGIVIADKDGWFDAPLMPMRDGRMAVCADGNEDAASMGMVKFDVLSSKNTTLIEYIENELKDKLGEKFERDNLWHLGSDSFDFLKKNPEFINQFCGKDVKKYMSIVQPKSLNDLVTAIAIRNPSITNDDRALFESNKKNGEMKLPFGITDPAVKDVLSSTNGIFILDEQILDIASKVARMSEIFCSDLLTGIRKNKPEMVAAVKSHFINGAVKNGRSDEAANLIFSYLESLVGKYSFCKAHAYSYVMISIEQSELKRKHPAEFFNAALKTYKMDTERKAKFTELRAEYERNGISVRSPSITQGSLDSCVLIDTGTVKELYLPVSQLINKLDLGEAFLHFLKESEPMLLEGDFDLIDLTMGAYTSILGLYVNPVTTDPNVLGDKVLMLQEVLGRLIASGCVDDVCFDATQPFLTAYPDDLLAERGVKISYVKELINRLAYSDSDVFIEEIVIDPVELGNVESSAFGFRISGKSPCSKEYKADESAKLSDNNGYKKQAPFQKKHPKL</sequence>
<evidence type="ECO:0000313" key="8">
    <source>
        <dbReference type="EMBL" id="PSV01137.1"/>
    </source>
</evidence>
<keyword evidence="4" id="KW-0239">DNA-directed DNA polymerase</keyword>
<evidence type="ECO:0000256" key="1">
    <source>
        <dbReference type="ARBA" id="ARBA00022679"/>
    </source>
</evidence>
<dbReference type="InterPro" id="IPR011708">
    <property type="entry name" value="DNA_pol3_alpha_NTPase_dom"/>
</dbReference>
<dbReference type="InterPro" id="IPR040982">
    <property type="entry name" value="DNA_pol3_finger"/>
</dbReference>
<dbReference type="PANTHER" id="PTHR32294">
    <property type="entry name" value="DNA POLYMERASE III SUBUNIT ALPHA"/>
    <property type="match status" value="1"/>
</dbReference>
<protein>
    <submittedName>
        <fullName evidence="8">Uncharacterized protein</fullName>
    </submittedName>
</protein>
<reference evidence="8 9" key="1">
    <citation type="submission" date="2018-01" db="EMBL/GenBank/DDBJ databases">
        <title>Whole genome sequencing of Histamine producing bacteria.</title>
        <authorList>
            <person name="Butler K."/>
        </authorList>
    </citation>
    <scope>NUCLEOTIDE SEQUENCE [LARGE SCALE GENOMIC DNA]</scope>
    <source>
        <strain evidence="8 9">FS-7.2</strain>
    </source>
</reference>
<keyword evidence="2" id="KW-0548">Nucleotidyltransferase</keyword>
<dbReference type="GO" id="GO:0006260">
    <property type="term" value="P:DNA replication"/>
    <property type="evidence" value="ECO:0007669"/>
    <property type="project" value="UniProtKB-KW"/>
</dbReference>
<gene>
    <name evidence="8" type="ORF">C9J27_03700</name>
</gene>
<feature type="domain" description="DNA polymerase III alpha subunit finger" evidence="7">
    <location>
        <begin position="572"/>
        <end position="736"/>
    </location>
</feature>
<evidence type="ECO:0000256" key="4">
    <source>
        <dbReference type="ARBA" id="ARBA00022932"/>
    </source>
</evidence>
<dbReference type="EMBL" id="PYNF01000002">
    <property type="protein sequence ID" value="PSV01137.1"/>
    <property type="molecule type" value="Genomic_DNA"/>
</dbReference>
<dbReference type="RefSeq" id="WP_107288864.1">
    <property type="nucleotide sequence ID" value="NZ_PYNF01000002.1"/>
</dbReference>
<evidence type="ECO:0000256" key="3">
    <source>
        <dbReference type="ARBA" id="ARBA00022705"/>
    </source>
</evidence>
<dbReference type="InterPro" id="IPR004805">
    <property type="entry name" value="DnaE2/DnaE/PolC"/>
</dbReference>
<dbReference type="GO" id="GO:0003887">
    <property type="term" value="F:DNA-directed DNA polymerase activity"/>
    <property type="evidence" value="ECO:0007669"/>
    <property type="project" value="UniProtKB-KW"/>
</dbReference>
<evidence type="ECO:0000259" key="7">
    <source>
        <dbReference type="Pfam" id="PF17657"/>
    </source>
</evidence>
<keyword evidence="1" id="KW-0808">Transferase</keyword>
<evidence type="ECO:0000256" key="2">
    <source>
        <dbReference type="ARBA" id="ARBA00022695"/>
    </source>
</evidence>
<dbReference type="Gene3D" id="3.20.20.140">
    <property type="entry name" value="Metal-dependent hydrolases"/>
    <property type="match status" value="1"/>
</dbReference>
<evidence type="ECO:0000256" key="5">
    <source>
        <dbReference type="SAM" id="MobiDB-lite"/>
    </source>
</evidence>
<evidence type="ECO:0000313" key="9">
    <source>
        <dbReference type="Proteomes" id="UP000241426"/>
    </source>
</evidence>